<sequence>MVALFCWILRLPTAYDENDQLVGLRPVERPPEPALHEGIERDHRVAKPADDVHHRDSAVLHGVQLVQPARLEPRRHEQDVRPCSDPVCHLHRESNPPPDLVVVLPVELAQHILQVGPPGAQHHQLCVLPHDPRHRLRNEVDTLLVILEGQGDILQAHGLAKDADLDSTSDSVESSLLMQESERGTEDENAQNHMEAKSDGVDTVAHNEVGNVDASPLAGENCMNVIVVATECIPWSKTVEDFFHVDLPDQHMDHFKLYEPMGGDHFNIFAVGLKIADRVITVSHGYAWELTTSEDGWGLHEIINKNNWKIQGIVNGIDTEDWNPELDLHLRSDGYTNYSIETLQAGKPQCKTALQKELGLPVHEDVPLIGFIGRLDHQKGVDLIAEAMPWIVGQDAQLVMLGTGRADLEDMLRKFDREHHDKATGRVGFSVKMAHRIIVGEVNHFCRESDR</sequence>
<evidence type="ECO:0000313" key="8">
    <source>
        <dbReference type="Proteomes" id="UP001222027"/>
    </source>
</evidence>
<evidence type="ECO:0000313" key="7">
    <source>
        <dbReference type="EMBL" id="KAJ8491288.1"/>
    </source>
</evidence>
<evidence type="ECO:0000256" key="5">
    <source>
        <dbReference type="SAM" id="MobiDB-lite"/>
    </source>
</evidence>
<dbReference type="PANTHER" id="PTHR45825">
    <property type="entry name" value="GRANULE-BOUND STARCH SYNTHASE 1, CHLOROPLASTIC/AMYLOPLASTIC"/>
    <property type="match status" value="1"/>
</dbReference>
<dbReference type="GO" id="GO:0019252">
    <property type="term" value="P:starch biosynthetic process"/>
    <property type="evidence" value="ECO:0007669"/>
    <property type="project" value="UniProtKB-KW"/>
</dbReference>
<comment type="pathway">
    <text evidence="1">Glycan biosynthesis; starch biosynthesis.</text>
</comment>
<feature type="compositionally biased region" description="Polar residues" evidence="5">
    <location>
        <begin position="166"/>
        <end position="178"/>
    </location>
</feature>
<organism evidence="7 8">
    <name type="scientific">Ensete ventricosum</name>
    <name type="common">Abyssinian banana</name>
    <name type="synonym">Musa ensete</name>
    <dbReference type="NCBI Taxonomy" id="4639"/>
    <lineage>
        <taxon>Eukaryota</taxon>
        <taxon>Viridiplantae</taxon>
        <taxon>Streptophyta</taxon>
        <taxon>Embryophyta</taxon>
        <taxon>Tracheophyta</taxon>
        <taxon>Spermatophyta</taxon>
        <taxon>Magnoliopsida</taxon>
        <taxon>Liliopsida</taxon>
        <taxon>Zingiberales</taxon>
        <taxon>Musaceae</taxon>
        <taxon>Ensete</taxon>
    </lineage>
</organism>
<protein>
    <recommendedName>
        <fullName evidence="6">Starch synthase catalytic domain-containing protein</fullName>
    </recommendedName>
</protein>
<dbReference type="Gene3D" id="3.40.50.2000">
    <property type="entry name" value="Glycogen Phosphorylase B"/>
    <property type="match status" value="2"/>
</dbReference>
<evidence type="ECO:0000259" key="6">
    <source>
        <dbReference type="Pfam" id="PF08323"/>
    </source>
</evidence>
<reference evidence="7 8" key="1">
    <citation type="submission" date="2022-12" db="EMBL/GenBank/DDBJ databases">
        <title>Chromosome-scale assembly of the Ensete ventricosum genome.</title>
        <authorList>
            <person name="Dussert Y."/>
            <person name="Stocks J."/>
            <person name="Wendawek A."/>
            <person name="Woldeyes F."/>
            <person name="Nichols R.A."/>
            <person name="Borrell J.S."/>
        </authorList>
    </citation>
    <scope>NUCLEOTIDE SEQUENCE [LARGE SCALE GENOMIC DNA]</scope>
    <source>
        <strain evidence="8">cv. Maze</strain>
        <tissue evidence="7">Seeds</tissue>
    </source>
</reference>
<dbReference type="SUPFAM" id="SSF53756">
    <property type="entry name" value="UDP-Glycosyltransferase/glycogen phosphorylase"/>
    <property type="match status" value="1"/>
</dbReference>
<dbReference type="GO" id="GO:0016757">
    <property type="term" value="F:glycosyltransferase activity"/>
    <property type="evidence" value="ECO:0007669"/>
    <property type="project" value="UniProtKB-KW"/>
</dbReference>
<proteinExistence type="predicted"/>
<feature type="domain" description="Starch synthase catalytic" evidence="6">
    <location>
        <begin position="244"/>
        <end position="304"/>
    </location>
</feature>
<dbReference type="Proteomes" id="UP001222027">
    <property type="component" value="Unassembled WGS sequence"/>
</dbReference>
<name>A0AAV8PI45_ENSVE</name>
<comment type="caution">
    <text evidence="7">The sequence shown here is derived from an EMBL/GenBank/DDBJ whole genome shotgun (WGS) entry which is preliminary data.</text>
</comment>
<dbReference type="PANTHER" id="PTHR45825:SF2">
    <property type="entry name" value="STARCH SYNTHASE 2, CHLOROPLASTIC_AMYLOPLASTIC"/>
    <property type="match status" value="1"/>
</dbReference>
<keyword evidence="3" id="KW-0808">Transferase</keyword>
<gene>
    <name evidence="7" type="ORF">OPV22_013009</name>
</gene>
<evidence type="ECO:0000256" key="2">
    <source>
        <dbReference type="ARBA" id="ARBA00022676"/>
    </source>
</evidence>
<dbReference type="EMBL" id="JAQQAF010000004">
    <property type="protein sequence ID" value="KAJ8491288.1"/>
    <property type="molecule type" value="Genomic_DNA"/>
</dbReference>
<keyword evidence="2" id="KW-0328">Glycosyltransferase</keyword>
<accession>A0AAV8PI45</accession>
<dbReference type="InterPro" id="IPR013534">
    <property type="entry name" value="Starch_synth_cat_dom"/>
</dbReference>
<dbReference type="Pfam" id="PF08323">
    <property type="entry name" value="Glyco_transf_5"/>
    <property type="match status" value="1"/>
</dbReference>
<dbReference type="AlphaFoldDB" id="A0AAV8PI45"/>
<keyword evidence="4" id="KW-0750">Starch biosynthesis</keyword>
<evidence type="ECO:0000256" key="3">
    <source>
        <dbReference type="ARBA" id="ARBA00022679"/>
    </source>
</evidence>
<feature type="region of interest" description="Disordered" evidence="5">
    <location>
        <begin position="163"/>
        <end position="201"/>
    </location>
</feature>
<evidence type="ECO:0000256" key="4">
    <source>
        <dbReference type="ARBA" id="ARBA00022922"/>
    </source>
</evidence>
<keyword evidence="8" id="KW-1185">Reference proteome</keyword>
<evidence type="ECO:0000256" key="1">
    <source>
        <dbReference type="ARBA" id="ARBA00004727"/>
    </source>
</evidence>